<keyword evidence="12" id="KW-1185">Reference proteome</keyword>
<feature type="transmembrane region" description="Helical" evidence="10">
    <location>
        <begin position="79"/>
        <end position="102"/>
    </location>
</feature>
<evidence type="ECO:0000313" key="12">
    <source>
        <dbReference type="Proteomes" id="UP000887574"/>
    </source>
</evidence>
<evidence type="ECO:0000256" key="9">
    <source>
        <dbReference type="RuleBase" id="RU000688"/>
    </source>
</evidence>
<evidence type="ECO:0000256" key="4">
    <source>
        <dbReference type="ARBA" id="ARBA00022989"/>
    </source>
</evidence>
<dbReference type="PRINTS" id="PR00237">
    <property type="entry name" value="GPCRRHODOPSN"/>
</dbReference>
<name>A0A915ER75_9BILA</name>
<protein>
    <submittedName>
        <fullName evidence="13">G-protein coupled receptors family 1 profile domain-containing protein</fullName>
    </submittedName>
</protein>
<keyword evidence="6 10" id="KW-0472">Membrane</keyword>
<organism evidence="12 13">
    <name type="scientific">Ditylenchus dipsaci</name>
    <dbReference type="NCBI Taxonomy" id="166011"/>
    <lineage>
        <taxon>Eukaryota</taxon>
        <taxon>Metazoa</taxon>
        <taxon>Ecdysozoa</taxon>
        <taxon>Nematoda</taxon>
        <taxon>Chromadorea</taxon>
        <taxon>Rhabditida</taxon>
        <taxon>Tylenchina</taxon>
        <taxon>Tylenchomorpha</taxon>
        <taxon>Sphaerularioidea</taxon>
        <taxon>Anguinidae</taxon>
        <taxon>Anguininae</taxon>
        <taxon>Ditylenchus</taxon>
    </lineage>
</organism>
<evidence type="ECO:0000256" key="1">
    <source>
        <dbReference type="ARBA" id="ARBA00004651"/>
    </source>
</evidence>
<dbReference type="Gene3D" id="1.20.1070.10">
    <property type="entry name" value="Rhodopsin 7-helix transmembrane proteins"/>
    <property type="match status" value="1"/>
</dbReference>
<dbReference type="InterPro" id="IPR017452">
    <property type="entry name" value="GPCR_Rhodpsn_7TM"/>
</dbReference>
<feature type="transmembrane region" description="Helical" evidence="10">
    <location>
        <begin position="199"/>
        <end position="221"/>
    </location>
</feature>
<dbReference type="InterPro" id="IPR000276">
    <property type="entry name" value="GPCR_Rhodpsn"/>
</dbReference>
<evidence type="ECO:0000256" key="5">
    <source>
        <dbReference type="ARBA" id="ARBA00023040"/>
    </source>
</evidence>
<accession>A0A915ER75</accession>
<dbReference type="PROSITE" id="PS00237">
    <property type="entry name" value="G_PROTEIN_RECEP_F1_1"/>
    <property type="match status" value="1"/>
</dbReference>
<evidence type="ECO:0000256" key="7">
    <source>
        <dbReference type="ARBA" id="ARBA00023170"/>
    </source>
</evidence>
<dbReference type="PROSITE" id="PS50262">
    <property type="entry name" value="G_PROTEIN_RECEP_F1_2"/>
    <property type="match status" value="1"/>
</dbReference>
<evidence type="ECO:0000313" key="13">
    <source>
        <dbReference type="WBParaSite" id="jg8079"/>
    </source>
</evidence>
<dbReference type="GO" id="GO:0005886">
    <property type="term" value="C:plasma membrane"/>
    <property type="evidence" value="ECO:0007669"/>
    <property type="project" value="UniProtKB-SubCell"/>
</dbReference>
<evidence type="ECO:0000256" key="10">
    <source>
        <dbReference type="SAM" id="Phobius"/>
    </source>
</evidence>
<evidence type="ECO:0000256" key="3">
    <source>
        <dbReference type="ARBA" id="ARBA00022692"/>
    </source>
</evidence>
<comment type="subcellular location">
    <subcellularLocation>
        <location evidence="1">Cell membrane</location>
        <topology evidence="1">Multi-pass membrane protein</topology>
    </subcellularLocation>
</comment>
<dbReference type="GO" id="GO:0042277">
    <property type="term" value="F:peptide binding"/>
    <property type="evidence" value="ECO:0007669"/>
    <property type="project" value="TreeGrafter"/>
</dbReference>
<dbReference type="AlphaFoldDB" id="A0A915ER75"/>
<dbReference type="GO" id="GO:0043005">
    <property type="term" value="C:neuron projection"/>
    <property type="evidence" value="ECO:0007669"/>
    <property type="project" value="TreeGrafter"/>
</dbReference>
<dbReference type="WBParaSite" id="jg8079">
    <property type="protein sequence ID" value="jg8079"/>
    <property type="gene ID" value="jg8079"/>
</dbReference>
<reference evidence="13" key="1">
    <citation type="submission" date="2022-11" db="UniProtKB">
        <authorList>
            <consortium name="WormBaseParasite"/>
        </authorList>
    </citation>
    <scope>IDENTIFICATION</scope>
</reference>
<comment type="similarity">
    <text evidence="9">Belongs to the G-protein coupled receptor 1 family.</text>
</comment>
<evidence type="ECO:0000259" key="11">
    <source>
        <dbReference type="PROSITE" id="PS50262"/>
    </source>
</evidence>
<keyword evidence="2" id="KW-1003">Cell membrane</keyword>
<sequence length="269" mass="29832">MEIGDLEAGYCCSILVLTRGYDFRYLAGIFLSTSSAILMKQRSLDHALYPSSDATTSSSTNLVLPTPVPPAGSLVHMRLALTITHLFLVSLGTVNLLVILVILLRPYMRSITNVYMISLCLADFIYLANLTLVAATQLNDKSWPFGSLMCTVYHGTETTGKYASVMFVVLLAADRYCAMCRANWCARYRNYRTATVVSLVAWFIAMLAASPLYVFSEVALLRFRNNEQIHRLCIAKWPSSDTARCLKLTLKKAAENIFGQGAAKRSIIL</sequence>
<dbReference type="GO" id="GO:0004930">
    <property type="term" value="F:G protein-coupled receptor activity"/>
    <property type="evidence" value="ECO:0007669"/>
    <property type="project" value="UniProtKB-KW"/>
</dbReference>
<dbReference type="Pfam" id="PF00001">
    <property type="entry name" value="7tm_1"/>
    <property type="match status" value="1"/>
</dbReference>
<keyword evidence="3 9" id="KW-0812">Transmembrane</keyword>
<feature type="transmembrane region" description="Helical" evidence="10">
    <location>
        <begin position="114"/>
        <end position="135"/>
    </location>
</feature>
<dbReference type="SUPFAM" id="SSF81321">
    <property type="entry name" value="Family A G protein-coupled receptor-like"/>
    <property type="match status" value="1"/>
</dbReference>
<dbReference type="PANTHER" id="PTHR24229">
    <property type="entry name" value="NEUROPEPTIDES RECEPTOR"/>
    <property type="match status" value="1"/>
</dbReference>
<dbReference type="Proteomes" id="UP000887574">
    <property type="component" value="Unplaced"/>
</dbReference>
<keyword evidence="5 9" id="KW-0297">G-protein coupled receptor</keyword>
<keyword evidence="8 9" id="KW-0807">Transducer</keyword>
<dbReference type="PANTHER" id="PTHR24229:SF50">
    <property type="entry name" value="G-PROTEIN COUPLED RECEPTORS FAMILY 1 PROFILE DOMAIN-CONTAINING PROTEIN"/>
    <property type="match status" value="1"/>
</dbReference>
<keyword evidence="4 10" id="KW-1133">Transmembrane helix</keyword>
<evidence type="ECO:0000256" key="8">
    <source>
        <dbReference type="ARBA" id="ARBA00023224"/>
    </source>
</evidence>
<feature type="domain" description="G-protein coupled receptors family 1 profile" evidence="11">
    <location>
        <begin position="94"/>
        <end position="269"/>
    </location>
</feature>
<proteinExistence type="inferred from homology"/>
<evidence type="ECO:0000256" key="2">
    <source>
        <dbReference type="ARBA" id="ARBA00022475"/>
    </source>
</evidence>
<evidence type="ECO:0000256" key="6">
    <source>
        <dbReference type="ARBA" id="ARBA00023136"/>
    </source>
</evidence>
<keyword evidence="7 9" id="KW-0675">Receptor</keyword>